<dbReference type="Proteomes" id="UP000187203">
    <property type="component" value="Unassembled WGS sequence"/>
</dbReference>
<evidence type="ECO:0000313" key="2">
    <source>
        <dbReference type="Proteomes" id="UP000187203"/>
    </source>
</evidence>
<reference evidence="2" key="1">
    <citation type="submission" date="2013-09" db="EMBL/GenBank/DDBJ databases">
        <title>Corchorus olitorius genome sequencing.</title>
        <authorList>
            <person name="Alam M."/>
            <person name="Haque M.S."/>
            <person name="Islam M.S."/>
            <person name="Emdad E.M."/>
            <person name="Islam M.M."/>
            <person name="Ahmed B."/>
            <person name="Halim A."/>
            <person name="Hossen Q.M.M."/>
            <person name="Hossain M.Z."/>
            <person name="Ahmed R."/>
            <person name="Khan M.M."/>
            <person name="Islam R."/>
            <person name="Rashid M.M."/>
            <person name="Khan S.A."/>
            <person name="Rahman M.S."/>
            <person name="Alam M."/>
            <person name="Yahiya A.S."/>
            <person name="Khan M.S."/>
            <person name="Azam M.S."/>
            <person name="Haque T."/>
            <person name="Lashkar M.Z.H."/>
            <person name="Akhand A.I."/>
            <person name="Morshed G."/>
            <person name="Roy S."/>
            <person name="Uddin K.S."/>
            <person name="Rabeya T."/>
            <person name="Hossain A.S."/>
            <person name="Chowdhury A."/>
            <person name="Snigdha A.R."/>
            <person name="Mortoza M.S."/>
            <person name="Matin S.A."/>
            <person name="Hoque S.M.E."/>
            <person name="Islam M.K."/>
            <person name="Roy D.K."/>
            <person name="Haider R."/>
            <person name="Moosa M.M."/>
            <person name="Elias S.M."/>
            <person name="Hasan A.M."/>
            <person name="Jahan S."/>
            <person name="Shafiuddin M."/>
            <person name="Mahmood N."/>
            <person name="Shommy N.S."/>
        </authorList>
    </citation>
    <scope>NUCLEOTIDE SEQUENCE [LARGE SCALE GENOMIC DNA]</scope>
    <source>
        <strain evidence="2">cv. O-4</strain>
    </source>
</reference>
<organism evidence="1 2">
    <name type="scientific">Corchorus olitorius</name>
    <dbReference type="NCBI Taxonomy" id="93759"/>
    <lineage>
        <taxon>Eukaryota</taxon>
        <taxon>Viridiplantae</taxon>
        <taxon>Streptophyta</taxon>
        <taxon>Embryophyta</taxon>
        <taxon>Tracheophyta</taxon>
        <taxon>Spermatophyta</taxon>
        <taxon>Magnoliopsida</taxon>
        <taxon>eudicotyledons</taxon>
        <taxon>Gunneridae</taxon>
        <taxon>Pentapetalae</taxon>
        <taxon>rosids</taxon>
        <taxon>malvids</taxon>
        <taxon>Malvales</taxon>
        <taxon>Malvaceae</taxon>
        <taxon>Grewioideae</taxon>
        <taxon>Apeibeae</taxon>
        <taxon>Corchorus</taxon>
    </lineage>
</organism>
<comment type="caution">
    <text evidence="1">The sequence shown here is derived from an EMBL/GenBank/DDBJ whole genome shotgun (WGS) entry which is preliminary data.</text>
</comment>
<proteinExistence type="predicted"/>
<gene>
    <name evidence="1" type="ORF">COLO4_02847</name>
</gene>
<keyword evidence="2" id="KW-1185">Reference proteome</keyword>
<evidence type="ECO:0000313" key="1">
    <source>
        <dbReference type="EMBL" id="OMP12708.1"/>
    </source>
</evidence>
<protein>
    <submittedName>
        <fullName evidence="1">Uncharacterized protein</fullName>
    </submittedName>
</protein>
<name>A0A1R3L0B3_9ROSI</name>
<dbReference type="EMBL" id="AWUE01007534">
    <property type="protein sequence ID" value="OMP12708.1"/>
    <property type="molecule type" value="Genomic_DNA"/>
</dbReference>
<sequence>MAFAEKANSASRWYKMLSTRVGAPFFLAKRKHFMNLTNFKSR</sequence>
<accession>A0A1R3L0B3</accession>
<dbReference type="AlphaFoldDB" id="A0A1R3L0B3"/>